<dbReference type="OrthoDB" id="5871096at2"/>
<dbReference type="AlphaFoldDB" id="A0A4V1LNM2"/>
<comment type="caution">
    <text evidence="1">The sequence shown here is derived from an EMBL/GenBank/DDBJ whole genome shotgun (WGS) entry which is preliminary data.</text>
</comment>
<sequence>MNIERLKDVEAEFFAAYPKGFEDEKLIRLVKKFNPEKLEAYAKEAFKKENFSDPHFITEAYFKTIQKSVMVSLFDKVKLRDVIKALTSYEKDMLCIELYELLHGNKKNGFEGLVEFLAEFRMAKWTLVTLVPYSFNRQTEYFIKPTTTKNIIKYLEISNLIYKPRPSYEFYKQYTKVLDNIKTKVSKPLSFDNAAFTGFLKMGIEICNE</sequence>
<accession>A0A4V1LNM2</accession>
<gene>
    <name evidence="1" type="ORF">CRV04_12270</name>
</gene>
<protein>
    <submittedName>
        <fullName evidence="1">Uncharacterized protein</fullName>
    </submittedName>
</protein>
<name>A0A4V1LNM2_9BACT</name>
<proteinExistence type="predicted"/>
<dbReference type="EMBL" id="PDKN01000011">
    <property type="protein sequence ID" value="RXJ54149.1"/>
    <property type="molecule type" value="Genomic_DNA"/>
</dbReference>
<organism evidence="1 2">
    <name type="scientific">Candidatus Marinarcus aquaticus</name>
    <dbReference type="NCBI Taxonomy" id="2044504"/>
    <lineage>
        <taxon>Bacteria</taxon>
        <taxon>Pseudomonadati</taxon>
        <taxon>Campylobacterota</taxon>
        <taxon>Epsilonproteobacteria</taxon>
        <taxon>Campylobacterales</taxon>
        <taxon>Arcobacteraceae</taxon>
        <taxon>Candidatus Marinarcus</taxon>
    </lineage>
</organism>
<dbReference type="Proteomes" id="UP000290657">
    <property type="component" value="Unassembled WGS sequence"/>
</dbReference>
<evidence type="ECO:0000313" key="2">
    <source>
        <dbReference type="Proteomes" id="UP000290657"/>
    </source>
</evidence>
<keyword evidence="2" id="KW-1185">Reference proteome</keyword>
<dbReference type="RefSeq" id="WP_128997153.1">
    <property type="nucleotide sequence ID" value="NZ_PDKN01000011.1"/>
</dbReference>
<evidence type="ECO:0000313" key="1">
    <source>
        <dbReference type="EMBL" id="RXJ54149.1"/>
    </source>
</evidence>
<reference evidence="1 2" key="1">
    <citation type="submission" date="2017-10" db="EMBL/GenBank/DDBJ databases">
        <title>Genomics of the genus Arcobacter.</title>
        <authorList>
            <person name="Perez-Cataluna A."/>
            <person name="Figueras M.J."/>
        </authorList>
    </citation>
    <scope>NUCLEOTIDE SEQUENCE [LARGE SCALE GENOMIC DNA]</scope>
    <source>
        <strain evidence="1 2">CECT 8987</strain>
    </source>
</reference>